<dbReference type="InterPro" id="IPR011010">
    <property type="entry name" value="DNA_brk_join_enz"/>
</dbReference>
<reference evidence="3" key="1">
    <citation type="journal article" date="2014" name="Front. Microbiol.">
        <title>High frequency of phylogenetically diverse reductive dehalogenase-homologous genes in deep subseafloor sedimentary metagenomes.</title>
        <authorList>
            <person name="Kawai M."/>
            <person name="Futagami T."/>
            <person name="Toyoda A."/>
            <person name="Takaki Y."/>
            <person name="Nishi S."/>
            <person name="Hori S."/>
            <person name="Arai W."/>
            <person name="Tsubouchi T."/>
            <person name="Morono Y."/>
            <person name="Uchiyama I."/>
            <person name="Ito T."/>
            <person name="Fujiyama A."/>
            <person name="Inagaki F."/>
            <person name="Takami H."/>
        </authorList>
    </citation>
    <scope>NUCLEOTIDE SEQUENCE</scope>
    <source>
        <strain evidence="3">Expedition CK06-06</strain>
    </source>
</reference>
<evidence type="ECO:0000256" key="1">
    <source>
        <dbReference type="ARBA" id="ARBA00023172"/>
    </source>
</evidence>
<protein>
    <submittedName>
        <fullName evidence="3">Uncharacterized protein</fullName>
    </submittedName>
</protein>
<sequence>GKTKHHAGHESRVIPIFPELRPHLEAVWEQAEPGTEFVITRYRNPGVNLRTTFERIVRKAGLKPWPKSFQNCRSTRETELAQEYPLHVATAWIGNTAAVAAKHYLQVTDADFEKAAEGGAQSGALLPKKVAQNPAQPISADHGQPCPETEKAQENPDFCHTLAEPDEVWQDGQATRPGLEPGTREPKSLVLPITPPGKAGIVALSATCPGRL</sequence>
<dbReference type="Gene3D" id="1.10.443.10">
    <property type="entry name" value="Intergrase catalytic core"/>
    <property type="match status" value="1"/>
</dbReference>
<dbReference type="GO" id="GO:0015074">
    <property type="term" value="P:DNA integration"/>
    <property type="evidence" value="ECO:0007669"/>
    <property type="project" value="InterPro"/>
</dbReference>
<dbReference type="EMBL" id="BARS01045149">
    <property type="protein sequence ID" value="GAG29732.1"/>
    <property type="molecule type" value="Genomic_DNA"/>
</dbReference>
<organism evidence="3">
    <name type="scientific">marine sediment metagenome</name>
    <dbReference type="NCBI Taxonomy" id="412755"/>
    <lineage>
        <taxon>unclassified sequences</taxon>
        <taxon>metagenomes</taxon>
        <taxon>ecological metagenomes</taxon>
    </lineage>
</organism>
<name>X0X2S9_9ZZZZ</name>
<accession>X0X2S9</accession>
<dbReference type="GO" id="GO:0006310">
    <property type="term" value="P:DNA recombination"/>
    <property type="evidence" value="ECO:0007669"/>
    <property type="project" value="UniProtKB-KW"/>
</dbReference>
<gene>
    <name evidence="3" type="ORF">S01H1_68098</name>
</gene>
<dbReference type="AlphaFoldDB" id="X0X2S9"/>
<proteinExistence type="predicted"/>
<feature type="region of interest" description="Disordered" evidence="2">
    <location>
        <begin position="166"/>
        <end position="191"/>
    </location>
</feature>
<feature type="region of interest" description="Disordered" evidence="2">
    <location>
        <begin position="132"/>
        <end position="153"/>
    </location>
</feature>
<dbReference type="InterPro" id="IPR013762">
    <property type="entry name" value="Integrase-like_cat_sf"/>
</dbReference>
<evidence type="ECO:0000313" key="3">
    <source>
        <dbReference type="EMBL" id="GAG29732.1"/>
    </source>
</evidence>
<feature type="non-terminal residue" evidence="3">
    <location>
        <position position="1"/>
    </location>
</feature>
<keyword evidence="1" id="KW-0233">DNA recombination</keyword>
<dbReference type="SUPFAM" id="SSF56349">
    <property type="entry name" value="DNA breaking-rejoining enzymes"/>
    <property type="match status" value="1"/>
</dbReference>
<dbReference type="GO" id="GO:0003677">
    <property type="term" value="F:DNA binding"/>
    <property type="evidence" value="ECO:0007669"/>
    <property type="project" value="InterPro"/>
</dbReference>
<comment type="caution">
    <text evidence="3">The sequence shown here is derived from an EMBL/GenBank/DDBJ whole genome shotgun (WGS) entry which is preliminary data.</text>
</comment>
<evidence type="ECO:0000256" key="2">
    <source>
        <dbReference type="SAM" id="MobiDB-lite"/>
    </source>
</evidence>